<dbReference type="EMBL" id="CAKXAJ010002047">
    <property type="protein sequence ID" value="CAH2208040.1"/>
    <property type="molecule type" value="Genomic_DNA"/>
</dbReference>
<dbReference type="AlphaFoldDB" id="A0A8S4QIK5"/>
<organism evidence="1 2">
    <name type="scientific">Pararge aegeria aegeria</name>
    <dbReference type="NCBI Taxonomy" id="348720"/>
    <lineage>
        <taxon>Eukaryota</taxon>
        <taxon>Metazoa</taxon>
        <taxon>Ecdysozoa</taxon>
        <taxon>Arthropoda</taxon>
        <taxon>Hexapoda</taxon>
        <taxon>Insecta</taxon>
        <taxon>Pterygota</taxon>
        <taxon>Neoptera</taxon>
        <taxon>Endopterygota</taxon>
        <taxon>Lepidoptera</taxon>
        <taxon>Glossata</taxon>
        <taxon>Ditrysia</taxon>
        <taxon>Papilionoidea</taxon>
        <taxon>Nymphalidae</taxon>
        <taxon>Satyrinae</taxon>
        <taxon>Satyrini</taxon>
        <taxon>Parargina</taxon>
        <taxon>Pararge</taxon>
    </lineage>
</organism>
<reference evidence="1" key="1">
    <citation type="submission" date="2022-03" db="EMBL/GenBank/DDBJ databases">
        <authorList>
            <person name="Lindestad O."/>
        </authorList>
    </citation>
    <scope>NUCLEOTIDE SEQUENCE</scope>
</reference>
<proteinExistence type="predicted"/>
<name>A0A8S4QIK5_9NEOP</name>
<protein>
    <submittedName>
        <fullName evidence="1">Jg7012 protein</fullName>
    </submittedName>
</protein>
<keyword evidence="2" id="KW-1185">Reference proteome</keyword>
<dbReference type="Proteomes" id="UP000838756">
    <property type="component" value="Unassembled WGS sequence"/>
</dbReference>
<comment type="caution">
    <text evidence="1">The sequence shown here is derived from an EMBL/GenBank/DDBJ whole genome shotgun (WGS) entry which is preliminary data.</text>
</comment>
<gene>
    <name evidence="1" type="primary">jg7012</name>
    <name evidence="1" type="ORF">PAEG_LOCUS657</name>
</gene>
<evidence type="ECO:0000313" key="2">
    <source>
        <dbReference type="Proteomes" id="UP000838756"/>
    </source>
</evidence>
<accession>A0A8S4QIK5</accession>
<evidence type="ECO:0000313" key="1">
    <source>
        <dbReference type="EMBL" id="CAH2208040.1"/>
    </source>
</evidence>
<sequence length="80" mass="8876">MGLMTGVDKSITPPMTVQKRVFDRLSSSYASVAAVAADKSISVTTSQRAKTREHVVDNWASADVTRGRNSWWPERNCYAK</sequence>